<comment type="caution">
    <text evidence="2">The sequence shown here is derived from an EMBL/GenBank/DDBJ whole genome shotgun (WGS) entry which is preliminary data.</text>
</comment>
<dbReference type="Proteomes" id="UP000243002">
    <property type="component" value="Unassembled WGS sequence"/>
</dbReference>
<dbReference type="OrthoDB" id="463675at2"/>
<accession>A0A2P7N231</accession>
<dbReference type="EMBL" id="PXXO01000001">
    <property type="protein sequence ID" value="PSJ07451.1"/>
    <property type="molecule type" value="Genomic_DNA"/>
</dbReference>
<dbReference type="InterPro" id="IPR021995">
    <property type="entry name" value="DUF3593"/>
</dbReference>
<name>A0A2P7N231_9CYAN</name>
<keyword evidence="1" id="KW-0812">Transmembrane</keyword>
<evidence type="ECO:0000313" key="2">
    <source>
        <dbReference type="EMBL" id="PSJ07451.1"/>
    </source>
</evidence>
<dbReference type="AlphaFoldDB" id="A0A2P7N231"/>
<gene>
    <name evidence="2" type="ORF">C7K55_01680</name>
</gene>
<dbReference type="Pfam" id="PF12159">
    <property type="entry name" value="DUF3593"/>
    <property type="match status" value="1"/>
</dbReference>
<dbReference type="PANTHER" id="PTHR35473">
    <property type="entry name" value="1-ACYL-SN-GLYCEROL-3-PHOSPHATE ACYLTRANSFERASE"/>
    <property type="match status" value="1"/>
</dbReference>
<protein>
    <submittedName>
        <fullName evidence="2">DUF3593 domain-containing protein</fullName>
    </submittedName>
</protein>
<feature type="transmembrane region" description="Helical" evidence="1">
    <location>
        <begin position="14"/>
        <end position="32"/>
    </location>
</feature>
<feature type="transmembrane region" description="Helical" evidence="1">
    <location>
        <begin position="84"/>
        <end position="104"/>
    </location>
</feature>
<evidence type="ECO:0000313" key="3">
    <source>
        <dbReference type="Proteomes" id="UP000243002"/>
    </source>
</evidence>
<dbReference type="RefSeq" id="WP_106501637.1">
    <property type="nucleotide sequence ID" value="NZ_PXXO01000001.1"/>
</dbReference>
<sequence length="109" mass="11536">MSGPLGWLAGIDPTPLFVLSLLPYLAFLWWAGRIEGFPKLALRGFQFTLVFVAVTIAAAIVAQLRYGELLANVDSLHGGAESLLTISNLLVVLGFSGIGAVITAQPPRS</sequence>
<evidence type="ECO:0000256" key="1">
    <source>
        <dbReference type="SAM" id="Phobius"/>
    </source>
</evidence>
<keyword evidence="3" id="KW-1185">Reference proteome</keyword>
<organism evidence="2 3">
    <name type="scientific">Cyanobium usitatum str. Tous</name>
    <dbReference type="NCBI Taxonomy" id="2116684"/>
    <lineage>
        <taxon>Bacteria</taxon>
        <taxon>Bacillati</taxon>
        <taxon>Cyanobacteriota</taxon>
        <taxon>Cyanophyceae</taxon>
        <taxon>Synechococcales</taxon>
        <taxon>Prochlorococcaceae</taxon>
        <taxon>Cyanobium</taxon>
    </lineage>
</organism>
<reference evidence="2 3" key="1">
    <citation type="journal article" date="2018" name="Environ. Microbiol.">
        <title>Ecological and genomic features of two widespread freshwater picocyanobacteria.</title>
        <authorList>
            <person name="Cabello-Yeves P.J."/>
            <person name="Picazo A."/>
            <person name="Camacho A."/>
            <person name="Callieri C."/>
            <person name="Rosselli R."/>
            <person name="Roda-Garcia J.J."/>
            <person name="Coutinho F.H."/>
            <person name="Rodriguez-Valera F."/>
        </authorList>
    </citation>
    <scope>NUCLEOTIDE SEQUENCE [LARGE SCALE GENOMIC DNA]</scope>
    <source>
        <strain evidence="2 3">Tous</strain>
    </source>
</reference>
<dbReference type="PANTHER" id="PTHR35473:SF3">
    <property type="entry name" value="1-ACYL-SN-GLYCEROL-3-PHOSPHATE ACYLTRANSFERASE"/>
    <property type="match status" value="1"/>
</dbReference>
<keyword evidence="1" id="KW-0472">Membrane</keyword>
<keyword evidence="1" id="KW-1133">Transmembrane helix</keyword>
<proteinExistence type="predicted"/>
<feature type="transmembrane region" description="Helical" evidence="1">
    <location>
        <begin position="44"/>
        <end position="64"/>
    </location>
</feature>